<evidence type="ECO:0000313" key="18">
    <source>
        <dbReference type="Ensembl" id="ENSECRP00000029204.1"/>
    </source>
</evidence>
<dbReference type="InterPro" id="IPR000971">
    <property type="entry name" value="Globin"/>
</dbReference>
<evidence type="ECO:0000256" key="4">
    <source>
        <dbReference type="ARBA" id="ARBA00022490"/>
    </source>
</evidence>
<evidence type="ECO:0000256" key="16">
    <source>
        <dbReference type="RuleBase" id="RU251113"/>
    </source>
</evidence>
<dbReference type="GO" id="GO:0016491">
    <property type="term" value="F:oxidoreductase activity"/>
    <property type="evidence" value="ECO:0007669"/>
    <property type="project" value="UniProtKB-KW"/>
</dbReference>
<keyword evidence="3 15" id="KW-0813">Transport</keyword>
<evidence type="ECO:0000256" key="5">
    <source>
        <dbReference type="ARBA" id="ARBA00022617"/>
    </source>
</evidence>
<proteinExistence type="inferred from homology"/>
<dbReference type="InterPro" id="IPR002335">
    <property type="entry name" value="Myoglobin"/>
</dbReference>
<evidence type="ECO:0000256" key="13">
    <source>
        <dbReference type="ARBA" id="ARBA00048118"/>
    </source>
</evidence>
<evidence type="ECO:0000256" key="12">
    <source>
        <dbReference type="ARBA" id="ARBA00044514"/>
    </source>
</evidence>
<dbReference type="GO" id="GO:0020037">
    <property type="term" value="F:heme binding"/>
    <property type="evidence" value="ECO:0007669"/>
    <property type="project" value="UniProtKB-UniRule"/>
</dbReference>
<organism evidence="18 19">
    <name type="scientific">Erpetoichthys calabaricus</name>
    <name type="common">Rope fish</name>
    <name type="synonym">Calamoichthys calabaricus</name>
    <dbReference type="NCBI Taxonomy" id="27687"/>
    <lineage>
        <taxon>Eukaryota</taxon>
        <taxon>Metazoa</taxon>
        <taxon>Chordata</taxon>
        <taxon>Craniata</taxon>
        <taxon>Vertebrata</taxon>
        <taxon>Euteleostomi</taxon>
        <taxon>Actinopterygii</taxon>
        <taxon>Polypteriformes</taxon>
        <taxon>Polypteridae</taxon>
        <taxon>Erpetoichthys</taxon>
    </lineage>
</organism>
<comment type="catalytic activity">
    <reaction evidence="14">
        <text>H2O2 + AH2 = A + 2 H2O</text>
        <dbReference type="Rhea" id="RHEA:30275"/>
        <dbReference type="ChEBI" id="CHEBI:13193"/>
        <dbReference type="ChEBI" id="CHEBI:15377"/>
        <dbReference type="ChEBI" id="CHEBI:16240"/>
        <dbReference type="ChEBI" id="CHEBI:17499"/>
    </reaction>
</comment>
<dbReference type="Pfam" id="PF00042">
    <property type="entry name" value="Globin"/>
    <property type="match status" value="1"/>
</dbReference>
<evidence type="ECO:0000313" key="19">
    <source>
        <dbReference type="Proteomes" id="UP000694620"/>
    </source>
</evidence>
<dbReference type="PANTHER" id="PTHR47132:SF1">
    <property type="entry name" value="MYOGLOBIN"/>
    <property type="match status" value="1"/>
</dbReference>
<dbReference type="AlphaFoldDB" id="A0A8C4TDS2"/>
<dbReference type="GO" id="GO:0005344">
    <property type="term" value="F:oxygen carrier activity"/>
    <property type="evidence" value="ECO:0007669"/>
    <property type="project" value="UniProtKB-UniRule"/>
</dbReference>
<keyword evidence="10 16" id="KW-0514">Muscle protein</keyword>
<comment type="function">
    <text evidence="16">Monomeric heme protein which primary function is to store oxygen and facilitate its diffusion within muscle tissues. Reversibly binds oxygen through a pentacoordinated heme iron and enables its timely and efficient release as needed during periods of heightened demand. Depending on the oxidative conditions of tissues and cells, and in addition to its ability to bind oxygen, it also has a nitrite reductase activity whereby it regulates the production of bioactive nitric oxide. Under stress conditions, like hypoxia and anoxia, it also protects cells against reactive oxygen species thanks to its pseudoperoxidase activity.</text>
</comment>
<protein>
    <recommendedName>
        <fullName evidence="2 16">Myoglobin</fullName>
    </recommendedName>
</protein>
<keyword evidence="8" id="KW-0560">Oxidoreductase</keyword>
<evidence type="ECO:0000256" key="10">
    <source>
        <dbReference type="ARBA" id="ARBA00023179"/>
    </source>
</evidence>
<comment type="similarity">
    <text evidence="1 15">Belongs to the globin family.</text>
</comment>
<evidence type="ECO:0000256" key="9">
    <source>
        <dbReference type="ARBA" id="ARBA00023004"/>
    </source>
</evidence>
<dbReference type="RefSeq" id="XP_028671138.1">
    <property type="nucleotide sequence ID" value="XM_028815305.2"/>
</dbReference>
<dbReference type="GO" id="GO:0046872">
    <property type="term" value="F:metal ion binding"/>
    <property type="evidence" value="ECO:0007669"/>
    <property type="project" value="UniProtKB-KW"/>
</dbReference>
<evidence type="ECO:0000256" key="1">
    <source>
        <dbReference type="ARBA" id="ARBA00008705"/>
    </source>
</evidence>
<evidence type="ECO:0000259" key="17">
    <source>
        <dbReference type="PROSITE" id="PS01033"/>
    </source>
</evidence>
<dbReference type="GeneID" id="114662022"/>
<evidence type="ECO:0000256" key="8">
    <source>
        <dbReference type="ARBA" id="ARBA00023002"/>
    </source>
</evidence>
<dbReference type="GeneTree" id="ENSGT00940000160809"/>
<reference evidence="18" key="1">
    <citation type="submission" date="2021-06" db="EMBL/GenBank/DDBJ databases">
        <authorList>
            <consortium name="Wellcome Sanger Institute Data Sharing"/>
        </authorList>
    </citation>
    <scope>NUCLEOTIDE SEQUENCE [LARGE SCALE GENOMIC DNA]</scope>
</reference>
<evidence type="ECO:0000256" key="3">
    <source>
        <dbReference type="ARBA" id="ARBA00022448"/>
    </source>
</evidence>
<gene>
    <name evidence="18" type="primary">LOC114662022</name>
</gene>
<dbReference type="GO" id="GO:0019825">
    <property type="term" value="F:oxygen binding"/>
    <property type="evidence" value="ECO:0007669"/>
    <property type="project" value="UniProtKB-UniRule"/>
</dbReference>
<keyword evidence="19" id="KW-1185">Reference proteome</keyword>
<evidence type="ECO:0000256" key="14">
    <source>
        <dbReference type="ARBA" id="ARBA00049931"/>
    </source>
</evidence>
<keyword evidence="6 15" id="KW-0561">Oxygen transport</keyword>
<dbReference type="GO" id="GO:0070062">
    <property type="term" value="C:extracellular exosome"/>
    <property type="evidence" value="ECO:0007669"/>
    <property type="project" value="TreeGrafter"/>
</dbReference>
<keyword evidence="7 16" id="KW-0479">Metal-binding</keyword>
<dbReference type="PANTHER" id="PTHR47132">
    <property type="entry name" value="MYOGLOBIN"/>
    <property type="match status" value="1"/>
</dbReference>
<accession>A0A8C4TDS2</accession>
<keyword evidence="4" id="KW-0963">Cytoplasm</keyword>
<reference evidence="18" key="2">
    <citation type="submission" date="2025-08" db="UniProtKB">
        <authorList>
            <consortium name="Ensembl"/>
        </authorList>
    </citation>
    <scope>IDENTIFICATION</scope>
</reference>
<dbReference type="Ensembl" id="ENSECRT00000029820.1">
    <property type="protein sequence ID" value="ENSECRP00000029204.1"/>
    <property type="gene ID" value="ENSECRG00000019801.1"/>
</dbReference>
<evidence type="ECO:0000256" key="15">
    <source>
        <dbReference type="RuleBase" id="RU000356"/>
    </source>
</evidence>
<sequence>MAAADFDAVLASWGPVEADSPGYGEAVLVRLFTDHPESQKLFPKFKNLSQGELSGNAGIKAHGNVVLSKLTALIKQKGDHAALLKPLAESHALQHKIPRKNFEIISEVIVKVVAEKNSAFNADAQAALRRVLKVVVADLGCFYDEHGYKE</sequence>
<dbReference type="GO" id="GO:0016528">
    <property type="term" value="C:sarcoplasm"/>
    <property type="evidence" value="ECO:0007669"/>
    <property type="project" value="UniProtKB-SubCell"/>
</dbReference>
<dbReference type="SUPFAM" id="SSF46458">
    <property type="entry name" value="Globin-like"/>
    <property type="match status" value="1"/>
</dbReference>
<evidence type="ECO:0000256" key="7">
    <source>
        <dbReference type="ARBA" id="ARBA00022723"/>
    </source>
</evidence>
<name>A0A8C4TDS2_ERPCA</name>
<dbReference type="PROSITE" id="PS01033">
    <property type="entry name" value="GLOBIN"/>
    <property type="match status" value="1"/>
</dbReference>
<dbReference type="Proteomes" id="UP000694620">
    <property type="component" value="Chromosome 12"/>
</dbReference>
<evidence type="ECO:0000256" key="2">
    <source>
        <dbReference type="ARBA" id="ARBA00019044"/>
    </source>
</evidence>
<evidence type="ECO:0000256" key="6">
    <source>
        <dbReference type="ARBA" id="ARBA00022621"/>
    </source>
</evidence>
<dbReference type="OrthoDB" id="6344802at2759"/>
<dbReference type="Gene3D" id="6.10.140.2100">
    <property type="match status" value="1"/>
</dbReference>
<evidence type="ECO:0000256" key="11">
    <source>
        <dbReference type="ARBA" id="ARBA00044498"/>
    </source>
</evidence>
<keyword evidence="5 15" id="KW-0349">Heme</keyword>
<dbReference type="InterPro" id="IPR009050">
    <property type="entry name" value="Globin-like_sf"/>
</dbReference>
<comment type="subunit">
    <text evidence="12">Monomeric.</text>
</comment>
<keyword evidence="9 16" id="KW-0408">Iron</keyword>
<dbReference type="PRINTS" id="PR00613">
    <property type="entry name" value="MYOGLOBIN"/>
</dbReference>
<comment type="catalytic activity">
    <reaction evidence="13">
        <text>Fe(III)-heme b-[protein] + nitric oxide + H2O = Fe(II)-heme b-[protein] + nitrite + 2 H(+)</text>
        <dbReference type="Rhea" id="RHEA:77711"/>
        <dbReference type="Rhea" id="RHEA-COMP:18975"/>
        <dbReference type="Rhea" id="RHEA-COMP:18976"/>
        <dbReference type="ChEBI" id="CHEBI:15377"/>
        <dbReference type="ChEBI" id="CHEBI:15378"/>
        <dbReference type="ChEBI" id="CHEBI:16301"/>
        <dbReference type="ChEBI" id="CHEBI:16480"/>
        <dbReference type="ChEBI" id="CHEBI:55376"/>
        <dbReference type="ChEBI" id="CHEBI:60344"/>
    </reaction>
    <physiologicalReaction direction="right-to-left" evidence="13">
        <dbReference type="Rhea" id="RHEA:77713"/>
    </physiologicalReaction>
</comment>
<feature type="domain" description="Globin" evidence="17">
    <location>
        <begin position="1"/>
        <end position="144"/>
    </location>
</feature>
<comment type="subcellular location">
    <subcellularLocation>
        <location evidence="11">Cytoplasm</location>
        <location evidence="11">Sarcoplasm</location>
    </subcellularLocation>
</comment>
<reference evidence="18" key="3">
    <citation type="submission" date="2025-09" db="UniProtKB">
        <authorList>
            <consortium name="Ensembl"/>
        </authorList>
    </citation>
    <scope>IDENTIFICATION</scope>
</reference>
<dbReference type="Gene3D" id="6.10.140.2110">
    <property type="match status" value="1"/>
</dbReference>